<keyword evidence="3" id="KW-1185">Reference proteome</keyword>
<organism evidence="2 3">
    <name type="scientific">Thermophilibacter immobilis</name>
    <dbReference type="NCBI Taxonomy" id="2779519"/>
    <lineage>
        <taxon>Bacteria</taxon>
        <taxon>Bacillati</taxon>
        <taxon>Actinomycetota</taxon>
        <taxon>Coriobacteriia</taxon>
        <taxon>Coriobacteriales</taxon>
        <taxon>Atopobiaceae</taxon>
        <taxon>Thermophilibacter</taxon>
    </lineage>
</organism>
<dbReference type="Gene3D" id="1.10.720.10">
    <property type="match status" value="1"/>
</dbReference>
<dbReference type="InterPro" id="IPR011112">
    <property type="entry name" value="Rho-like_N"/>
</dbReference>
<dbReference type="InterPro" id="IPR036269">
    <property type="entry name" value="Rho_N_sf"/>
</dbReference>
<protein>
    <submittedName>
        <fullName evidence="2">Rho termination factor N-terminal domain-containing protein</fullName>
    </submittedName>
</protein>
<dbReference type="GO" id="GO:0006353">
    <property type="term" value="P:DNA-templated transcription termination"/>
    <property type="evidence" value="ECO:0007669"/>
    <property type="project" value="InterPro"/>
</dbReference>
<feature type="domain" description="Rho termination factor-like N-terminal" evidence="1">
    <location>
        <begin position="30"/>
        <end position="59"/>
    </location>
</feature>
<evidence type="ECO:0000259" key="1">
    <source>
        <dbReference type="Pfam" id="PF07498"/>
    </source>
</evidence>
<dbReference type="Proteomes" id="UP000593735">
    <property type="component" value="Chromosome"/>
</dbReference>
<dbReference type="Pfam" id="PF07498">
    <property type="entry name" value="Rho_N"/>
    <property type="match status" value="1"/>
</dbReference>
<dbReference type="AlphaFoldDB" id="A0A7S7RUG4"/>
<accession>A0A7S7RUG4</accession>
<name>A0A7S7RUG4_9ACTN</name>
<evidence type="ECO:0000313" key="2">
    <source>
        <dbReference type="EMBL" id="QOY60558.1"/>
    </source>
</evidence>
<sequence length="62" mass="6952">MHGHSPGVPVFSLSRGFLATKEKAEDLPDRTVAELCHRARELGLHGYSKLRRAELINLIRNS</sequence>
<reference evidence="2 3" key="1">
    <citation type="submission" date="2020-10" db="EMBL/GenBank/DDBJ databases">
        <title>Olsenella immobilis sp.nov., isolated from the mud in a fermentation cellar used for the production of Chinese strong-flavoured liquor.</title>
        <authorList>
            <person name="Lu L."/>
        </authorList>
    </citation>
    <scope>NUCLEOTIDE SEQUENCE [LARGE SCALE GENOMIC DNA]</scope>
    <source>
        <strain evidence="2 3">LZLJ-2</strain>
    </source>
</reference>
<proteinExistence type="predicted"/>
<gene>
    <name evidence="2" type="ORF">INP52_09225</name>
</gene>
<evidence type="ECO:0000313" key="3">
    <source>
        <dbReference type="Proteomes" id="UP000593735"/>
    </source>
</evidence>
<dbReference type="EMBL" id="CP063767">
    <property type="protein sequence ID" value="QOY60558.1"/>
    <property type="molecule type" value="Genomic_DNA"/>
</dbReference>
<dbReference type="KEGG" id="tio:INP52_09225"/>
<dbReference type="SUPFAM" id="SSF68912">
    <property type="entry name" value="Rho N-terminal domain-like"/>
    <property type="match status" value="1"/>
</dbReference>